<gene>
    <name evidence="7" type="ORF">BUTYVIB_00770</name>
</gene>
<dbReference type="Proteomes" id="UP000006238">
    <property type="component" value="Unassembled WGS sequence"/>
</dbReference>
<dbReference type="InterPro" id="IPR050116">
    <property type="entry name" value="DNA_polymerase-Y"/>
</dbReference>
<dbReference type="InterPro" id="IPR001126">
    <property type="entry name" value="UmuC"/>
</dbReference>
<keyword evidence="4" id="KW-0227">DNA damage</keyword>
<evidence type="ECO:0000256" key="4">
    <source>
        <dbReference type="ARBA" id="ARBA00022763"/>
    </source>
</evidence>
<keyword evidence="5" id="KW-0808">Transferase</keyword>
<organism evidence="7 8">
    <name type="scientific">Eshraghiella crossota DSM 2876</name>
    <dbReference type="NCBI Taxonomy" id="511680"/>
    <lineage>
        <taxon>Bacteria</taxon>
        <taxon>Bacillati</taxon>
        <taxon>Bacillota</taxon>
        <taxon>Clostridia</taxon>
        <taxon>Lachnospirales</taxon>
        <taxon>Lachnospiraceae</taxon>
        <taxon>Eshraghiella</taxon>
    </lineage>
</organism>
<dbReference type="AlphaFoldDB" id="D4RY66"/>
<comment type="caution">
    <text evidence="7">The sequence shown here is derived from an EMBL/GenBank/DDBJ whole genome shotgun (WGS) entry which is preliminary data.</text>
</comment>
<comment type="similarity">
    <text evidence="1">Belongs to the DNA polymerase type-Y family.</text>
</comment>
<keyword evidence="8" id="KW-1185">Reference proteome</keyword>
<dbReference type="HOGENOM" id="CLU_012348_5_1_9"/>
<proteinExistence type="inferred from homology"/>
<evidence type="ECO:0000256" key="3">
    <source>
        <dbReference type="ARBA" id="ARBA00022695"/>
    </source>
</evidence>
<evidence type="ECO:0000256" key="2">
    <source>
        <dbReference type="ARBA" id="ARBA00022457"/>
    </source>
</evidence>
<dbReference type="Gene3D" id="3.30.70.270">
    <property type="match status" value="1"/>
</dbReference>
<keyword evidence="2" id="KW-0515">Mutator protein</keyword>
<sequence length="515" mass="59141">MDYGFCGQNDYDNIKKNYLKNELIFCIIKLKKTGGAFVNNRIYAAIDLKSFYASVECVERGLDPLTTNLVVADPSRTEKTICLAVSPSLKAYGIPGRPRLFEVVQKAGRRGVEYIVAPPRMALYMEYSTRIYSIYLHYVAPEDIFAYSVDEVFIDMTSYLKTYEMSPRELVIKMIKEVLDTTGITATAGIGTNMYLCKVAMDIVAKKATPDKDGVRIAELDEMSYRKLLWNHRPITDFWRVGPGYAKKLEQHMLYTMGDVARCSVGDDKEYYNEALLYKLFGVNAELLIDHSWGYEPCTMADVKSYRPENNSLSQGQVLQSPYTYDKAGLIVKEMTDILVLDLVDKGLVTNQIVLTIGYDIESLNDSEVRKRYRGEITKDRYGRSVPKHAHGTINLERFTSSTRVIIKKTMELYNRIIDKSLLVRRINVVANHVMREEDVVKEDSYRQLDIFTNYEELERIEKEQNEEFEKERHIQEAAIEIKKKFGKNALLKGMNFEEGATARDRNRQIGGHKA</sequence>
<dbReference type="PANTHER" id="PTHR11076:SF35">
    <property type="entry name" value="DNA REPAIR PROTEIN HOMOLOG YOBH"/>
    <property type="match status" value="1"/>
</dbReference>
<evidence type="ECO:0000256" key="1">
    <source>
        <dbReference type="ARBA" id="ARBA00010945"/>
    </source>
</evidence>
<evidence type="ECO:0000313" key="7">
    <source>
        <dbReference type="EMBL" id="EFF68966.1"/>
    </source>
</evidence>
<dbReference type="GO" id="GO:0003887">
    <property type="term" value="F:DNA-directed DNA polymerase activity"/>
    <property type="evidence" value="ECO:0007669"/>
    <property type="project" value="UniProtKB-KW"/>
</dbReference>
<dbReference type="GO" id="GO:0009432">
    <property type="term" value="P:SOS response"/>
    <property type="evidence" value="ECO:0007669"/>
    <property type="project" value="TreeGrafter"/>
</dbReference>
<dbReference type="InterPro" id="IPR043128">
    <property type="entry name" value="Rev_trsase/Diguanyl_cyclase"/>
</dbReference>
<reference evidence="7 8" key="1">
    <citation type="submission" date="2010-02" db="EMBL/GenBank/DDBJ databases">
        <authorList>
            <person name="Weinstock G."/>
            <person name="Sodergren E."/>
            <person name="Clifton S."/>
            <person name="Fulton L."/>
            <person name="Fulton B."/>
            <person name="Courtney L."/>
            <person name="Fronick C."/>
            <person name="Harrison M."/>
            <person name="Strong C."/>
            <person name="Farmer C."/>
            <person name="Delahaunty K."/>
            <person name="Markovic C."/>
            <person name="Hall O."/>
            <person name="Minx P."/>
            <person name="Tomlinson C."/>
            <person name="Mitreva M."/>
            <person name="Nelson J."/>
            <person name="Hou S."/>
            <person name="Wollam A."/>
            <person name="Pepin K.H."/>
            <person name="Johnson M."/>
            <person name="Bhonagiri V."/>
            <person name="Zhang X."/>
            <person name="Suruliraj S."/>
            <person name="Warren W."/>
            <person name="Chinwalla A."/>
            <person name="Mardis E.R."/>
            <person name="Wilson R.K."/>
        </authorList>
    </citation>
    <scope>NUCLEOTIDE SEQUENCE [LARGE SCALE GENOMIC DNA]</scope>
    <source>
        <strain evidence="7 8">DSM 2876</strain>
    </source>
</reference>
<dbReference type="Gene3D" id="1.10.150.20">
    <property type="entry name" value="5' to 3' exonuclease, C-terminal subdomain"/>
    <property type="match status" value="1"/>
</dbReference>
<keyword evidence="5" id="KW-0239">DNA-directed DNA polymerase</keyword>
<evidence type="ECO:0000256" key="5">
    <source>
        <dbReference type="ARBA" id="ARBA00022932"/>
    </source>
</evidence>
<protein>
    <submittedName>
        <fullName evidence="7">ImpB/MucB/SamB family protein</fullName>
    </submittedName>
</protein>
<evidence type="ECO:0000259" key="6">
    <source>
        <dbReference type="PROSITE" id="PS50173"/>
    </source>
</evidence>
<dbReference type="PROSITE" id="PS50173">
    <property type="entry name" value="UMUC"/>
    <property type="match status" value="1"/>
</dbReference>
<feature type="domain" description="UmuC" evidence="6">
    <location>
        <begin position="43"/>
        <end position="242"/>
    </location>
</feature>
<dbReference type="GO" id="GO:0006281">
    <property type="term" value="P:DNA repair"/>
    <property type="evidence" value="ECO:0007669"/>
    <property type="project" value="InterPro"/>
</dbReference>
<dbReference type="Pfam" id="PF00817">
    <property type="entry name" value="IMS"/>
    <property type="match status" value="1"/>
</dbReference>
<dbReference type="InterPro" id="IPR043502">
    <property type="entry name" value="DNA/RNA_pol_sf"/>
</dbReference>
<dbReference type="EMBL" id="ABWN01000022">
    <property type="protein sequence ID" value="EFF68966.1"/>
    <property type="molecule type" value="Genomic_DNA"/>
</dbReference>
<dbReference type="GO" id="GO:0003684">
    <property type="term" value="F:damaged DNA binding"/>
    <property type="evidence" value="ECO:0007669"/>
    <property type="project" value="InterPro"/>
</dbReference>
<dbReference type="STRING" id="45851.BHV86_05055"/>
<dbReference type="PANTHER" id="PTHR11076">
    <property type="entry name" value="DNA REPAIR POLYMERASE UMUC / TRANSFERASE FAMILY MEMBER"/>
    <property type="match status" value="1"/>
</dbReference>
<keyword evidence="3" id="KW-0548">Nucleotidyltransferase</keyword>
<name>D4RY66_9FIRM</name>
<dbReference type="SUPFAM" id="SSF56672">
    <property type="entry name" value="DNA/RNA polymerases"/>
    <property type="match status" value="1"/>
</dbReference>
<evidence type="ECO:0000313" key="8">
    <source>
        <dbReference type="Proteomes" id="UP000006238"/>
    </source>
</evidence>
<dbReference type="Gene3D" id="3.40.1170.60">
    <property type="match status" value="1"/>
</dbReference>
<dbReference type="GO" id="GO:0042276">
    <property type="term" value="P:error-prone translesion synthesis"/>
    <property type="evidence" value="ECO:0007669"/>
    <property type="project" value="TreeGrafter"/>
</dbReference>
<dbReference type="GO" id="GO:0005829">
    <property type="term" value="C:cytosol"/>
    <property type="evidence" value="ECO:0007669"/>
    <property type="project" value="TreeGrafter"/>
</dbReference>
<dbReference type="eggNOG" id="COG0389">
    <property type="taxonomic scope" value="Bacteria"/>
</dbReference>
<accession>D4RY66</accession>